<evidence type="ECO:0000256" key="1">
    <source>
        <dbReference type="SAM" id="MobiDB-lite"/>
    </source>
</evidence>
<dbReference type="Proteomes" id="UP001415857">
    <property type="component" value="Unassembled WGS sequence"/>
</dbReference>
<evidence type="ECO:0000313" key="5">
    <source>
        <dbReference type="Proteomes" id="UP001415857"/>
    </source>
</evidence>
<feature type="chain" id="PRO_5044711503" evidence="2">
    <location>
        <begin position="23"/>
        <end position="128"/>
    </location>
</feature>
<dbReference type="EMBL" id="JBBPBK010000063">
    <property type="protein sequence ID" value="KAK9266763.1"/>
    <property type="molecule type" value="Genomic_DNA"/>
</dbReference>
<reference evidence="3 5" key="1">
    <citation type="journal article" date="2024" name="Plant J.">
        <title>Genome sequences and population genomics reveal climatic adaptation and genomic divergence between two closely related sweetgum species.</title>
        <authorList>
            <person name="Xu W.Q."/>
            <person name="Ren C.Q."/>
            <person name="Zhang X.Y."/>
            <person name="Comes H.P."/>
            <person name="Liu X.H."/>
            <person name="Li Y.G."/>
            <person name="Kettle C.J."/>
            <person name="Jalonen R."/>
            <person name="Gaisberger H."/>
            <person name="Ma Y.Z."/>
            <person name="Qiu Y.X."/>
        </authorList>
    </citation>
    <scope>NUCLEOTIDE SEQUENCE [LARGE SCALE GENOMIC DNA]</scope>
    <source>
        <strain evidence="3">Hangzhou</strain>
    </source>
</reference>
<comment type="caution">
    <text evidence="3">The sequence shown here is derived from an EMBL/GenBank/DDBJ whole genome shotgun (WGS) entry which is preliminary data.</text>
</comment>
<accession>A0AAP0N563</accession>
<proteinExistence type="predicted"/>
<evidence type="ECO:0000313" key="4">
    <source>
        <dbReference type="EMBL" id="KAK9277144.1"/>
    </source>
</evidence>
<feature type="signal peptide" evidence="2">
    <location>
        <begin position="1"/>
        <end position="22"/>
    </location>
</feature>
<organism evidence="3 5">
    <name type="scientific">Liquidambar formosana</name>
    <name type="common">Formosan gum</name>
    <dbReference type="NCBI Taxonomy" id="63359"/>
    <lineage>
        <taxon>Eukaryota</taxon>
        <taxon>Viridiplantae</taxon>
        <taxon>Streptophyta</taxon>
        <taxon>Embryophyta</taxon>
        <taxon>Tracheophyta</taxon>
        <taxon>Spermatophyta</taxon>
        <taxon>Magnoliopsida</taxon>
        <taxon>eudicotyledons</taxon>
        <taxon>Gunneridae</taxon>
        <taxon>Pentapetalae</taxon>
        <taxon>Saxifragales</taxon>
        <taxon>Altingiaceae</taxon>
        <taxon>Liquidambar</taxon>
    </lineage>
</organism>
<keyword evidence="2" id="KW-0732">Signal</keyword>
<gene>
    <name evidence="4" type="ORF">L1049_006683</name>
    <name evidence="3" type="ORF">L1049_012651</name>
</gene>
<keyword evidence="5" id="KW-1185">Reference proteome</keyword>
<dbReference type="EMBL" id="JBBPBK010000010">
    <property type="protein sequence ID" value="KAK9277144.1"/>
    <property type="molecule type" value="Genomic_DNA"/>
</dbReference>
<reference evidence="3" key="2">
    <citation type="submission" date="2024-04" db="EMBL/GenBank/DDBJ databases">
        <authorList>
            <person name="Xu W."/>
            <person name="Ren C."/>
        </authorList>
    </citation>
    <scope>NUCLEOTIDE SEQUENCE</scope>
    <source>
        <strain evidence="3">Hangzhou</strain>
        <tissue evidence="3">Leaves</tissue>
    </source>
</reference>
<sequence length="128" mass="14418">MELAVITTVCIGLSILLTPCVSQQIQLQPFHEQAHELQHPLPTLPRKLRLAAEVTVKGYGDKDSTSYSKPKEDFSGKPYHKAPGLLHGRGATWREWVEGTDTSHFFTMDYSSVRRRRPIHNKSLPVGP</sequence>
<feature type="compositionally biased region" description="Basic and acidic residues" evidence="1">
    <location>
        <begin position="60"/>
        <end position="75"/>
    </location>
</feature>
<dbReference type="AlphaFoldDB" id="A0AAP0N563"/>
<evidence type="ECO:0000256" key="2">
    <source>
        <dbReference type="SAM" id="SignalP"/>
    </source>
</evidence>
<evidence type="ECO:0000313" key="3">
    <source>
        <dbReference type="EMBL" id="KAK9266763.1"/>
    </source>
</evidence>
<feature type="region of interest" description="Disordered" evidence="1">
    <location>
        <begin position="60"/>
        <end position="81"/>
    </location>
</feature>
<protein>
    <submittedName>
        <fullName evidence="3">Uncharacterized protein</fullName>
    </submittedName>
</protein>
<name>A0AAP0N563_LIQFO</name>